<evidence type="ECO:0000256" key="1">
    <source>
        <dbReference type="SAM" id="Phobius"/>
    </source>
</evidence>
<gene>
    <name evidence="2" type="ORF">DAPK24_018370</name>
</gene>
<accession>A0AAV5R2P4</accession>
<reference evidence="2 3" key="1">
    <citation type="journal article" date="2023" name="Elife">
        <title>Identification of key yeast species and microbe-microbe interactions impacting larval growth of Drosophila in the wild.</title>
        <authorList>
            <person name="Mure A."/>
            <person name="Sugiura Y."/>
            <person name="Maeda R."/>
            <person name="Honda K."/>
            <person name="Sakurai N."/>
            <person name="Takahashi Y."/>
            <person name="Watada M."/>
            <person name="Katoh T."/>
            <person name="Gotoh A."/>
            <person name="Gotoh Y."/>
            <person name="Taniguchi I."/>
            <person name="Nakamura K."/>
            <person name="Hayashi T."/>
            <person name="Katayama T."/>
            <person name="Uemura T."/>
            <person name="Hattori Y."/>
        </authorList>
    </citation>
    <scope>NUCLEOTIDE SEQUENCE [LARGE SCALE GENOMIC DNA]</scope>
    <source>
        <strain evidence="2 3">PK-24</strain>
    </source>
</reference>
<proteinExistence type="predicted"/>
<keyword evidence="1" id="KW-0812">Transmembrane</keyword>
<comment type="caution">
    <text evidence="2">The sequence shown here is derived from an EMBL/GenBank/DDBJ whole genome shotgun (WGS) entry which is preliminary data.</text>
</comment>
<keyword evidence="1" id="KW-1133">Transmembrane helix</keyword>
<evidence type="ECO:0000313" key="3">
    <source>
        <dbReference type="Proteomes" id="UP001378960"/>
    </source>
</evidence>
<dbReference type="EMBL" id="BTGB01000002">
    <property type="protein sequence ID" value="GMM45262.1"/>
    <property type="molecule type" value="Genomic_DNA"/>
</dbReference>
<evidence type="ECO:0008006" key="4">
    <source>
        <dbReference type="Google" id="ProtNLM"/>
    </source>
</evidence>
<dbReference type="Proteomes" id="UP001378960">
    <property type="component" value="Unassembled WGS sequence"/>
</dbReference>
<evidence type="ECO:0000313" key="2">
    <source>
        <dbReference type="EMBL" id="GMM45262.1"/>
    </source>
</evidence>
<sequence length="232" mass="27368">MTSESWDLMVDNENNSANEYEFDNILSPVTTNTNAFIMPKLNHDNNNNNNVDTVITNVKYNLFDRFSYIQLTDYIWNNKKILINDKHKRGDLFNWFINLIDLNIIKCKEFIDQNKNSLKKLKNKRQLLLFLNKNFSSIHKINSISNTNSISSSVLNSRLSLYKSSLKNSKNGTNSTSLLTIILKIIFYLFFSWITIFYLVFYTEILDYLFVNDKQKMYALKLLRHVVRSLID</sequence>
<organism evidence="2 3">
    <name type="scientific">Pichia kluyveri</name>
    <name type="common">Yeast</name>
    <dbReference type="NCBI Taxonomy" id="36015"/>
    <lineage>
        <taxon>Eukaryota</taxon>
        <taxon>Fungi</taxon>
        <taxon>Dikarya</taxon>
        <taxon>Ascomycota</taxon>
        <taxon>Saccharomycotina</taxon>
        <taxon>Pichiomycetes</taxon>
        <taxon>Pichiales</taxon>
        <taxon>Pichiaceae</taxon>
        <taxon>Pichia</taxon>
    </lineage>
</organism>
<keyword evidence="1" id="KW-0472">Membrane</keyword>
<keyword evidence="3" id="KW-1185">Reference proteome</keyword>
<protein>
    <recommendedName>
        <fullName evidence="4">Autophagy-related protein 9</fullName>
    </recommendedName>
</protein>
<name>A0AAV5R2P4_PICKL</name>
<dbReference type="AlphaFoldDB" id="A0AAV5R2P4"/>
<feature type="transmembrane region" description="Helical" evidence="1">
    <location>
        <begin position="185"/>
        <end position="211"/>
    </location>
</feature>